<dbReference type="AlphaFoldDB" id="A0A9P9DDM8"/>
<evidence type="ECO:0000313" key="5">
    <source>
        <dbReference type="Proteomes" id="UP000738349"/>
    </source>
</evidence>
<accession>A0A9P9DDM8</accession>
<evidence type="ECO:0000256" key="1">
    <source>
        <dbReference type="ARBA" id="ARBA00023242"/>
    </source>
</evidence>
<evidence type="ECO:0000313" key="4">
    <source>
        <dbReference type="EMBL" id="KAH7117343.1"/>
    </source>
</evidence>
<comment type="caution">
    <text evidence="4">The sequence shown here is derived from an EMBL/GenBank/DDBJ whole genome shotgun (WGS) entry which is preliminary data.</text>
</comment>
<dbReference type="PANTHER" id="PTHR47655:SF3">
    <property type="entry name" value="ZN(II)2CYS6 TRANSCRIPTION FACTOR (EUROFUNG)"/>
    <property type="match status" value="1"/>
</dbReference>
<dbReference type="PROSITE" id="PS50048">
    <property type="entry name" value="ZN2_CY6_FUNGAL_2"/>
    <property type="match status" value="1"/>
</dbReference>
<name>A0A9P9DDM8_9HYPO</name>
<keyword evidence="5" id="KW-1185">Reference proteome</keyword>
<evidence type="ECO:0000259" key="3">
    <source>
        <dbReference type="PROSITE" id="PS50048"/>
    </source>
</evidence>
<dbReference type="CDD" id="cd00067">
    <property type="entry name" value="GAL4"/>
    <property type="match status" value="1"/>
</dbReference>
<dbReference type="PROSITE" id="PS00463">
    <property type="entry name" value="ZN2_CY6_FUNGAL_1"/>
    <property type="match status" value="1"/>
</dbReference>
<reference evidence="4" key="1">
    <citation type="journal article" date="2021" name="Nat. Commun.">
        <title>Genetic determinants of endophytism in the Arabidopsis root mycobiome.</title>
        <authorList>
            <person name="Mesny F."/>
            <person name="Miyauchi S."/>
            <person name="Thiergart T."/>
            <person name="Pickel B."/>
            <person name="Atanasova L."/>
            <person name="Karlsson M."/>
            <person name="Huettel B."/>
            <person name="Barry K.W."/>
            <person name="Haridas S."/>
            <person name="Chen C."/>
            <person name="Bauer D."/>
            <person name="Andreopoulos W."/>
            <person name="Pangilinan J."/>
            <person name="LaButti K."/>
            <person name="Riley R."/>
            <person name="Lipzen A."/>
            <person name="Clum A."/>
            <person name="Drula E."/>
            <person name="Henrissat B."/>
            <person name="Kohler A."/>
            <person name="Grigoriev I.V."/>
            <person name="Martin F.M."/>
            <person name="Hacquard S."/>
        </authorList>
    </citation>
    <scope>NUCLEOTIDE SEQUENCE</scope>
    <source>
        <strain evidence="4">MPI-CAGE-AT-0147</strain>
    </source>
</reference>
<feature type="compositionally biased region" description="Pro residues" evidence="2">
    <location>
        <begin position="1"/>
        <end position="10"/>
    </location>
</feature>
<gene>
    <name evidence="4" type="ORF">EDB81DRAFT_892210</name>
</gene>
<dbReference type="CDD" id="cd15486">
    <property type="entry name" value="ZIP_Sip4"/>
    <property type="match status" value="1"/>
</dbReference>
<proteinExistence type="predicted"/>
<dbReference type="SUPFAM" id="SSF57701">
    <property type="entry name" value="Zn2/Cys6 DNA-binding domain"/>
    <property type="match status" value="1"/>
</dbReference>
<sequence>MGPSSLPSPPIKGHESTLSRRSTSSSMKSVKPTHRTLKQASPSAGIDGRYRRAWKACERCRMKKIKCDGEFPCKRCKEDDVVCAAGIRKKMKYKKLPRGYAEVLENTQFALTVTIHKLYFMVRNNQPWELGDPELNDQGQPIIHNIVQKLGCIRADSGIDLPIDLVFPEDKASFAKLARQLEEQQKENKDRKEVKDAVSSVYDQTQRASLSELDYSDFKHDYENAAFSSNNAMILSPQSVTSSSDFDFAPPPPETNASATFPSQSPSMPSFSAWPYISAEAQPSDLTMHFLQRAGVPGSMNFLNQGLMESEFATINPHVLSYLNPEAMMGMGDPMIYSGYNSELMNDSISAAHRSDIQSELFPFTPILIGQIEASTGMENINFRIQASTSACVWTRRVLALSGRLLYGLERGIT</sequence>
<feature type="region of interest" description="Disordered" evidence="2">
    <location>
        <begin position="1"/>
        <end position="44"/>
    </location>
</feature>
<dbReference type="PANTHER" id="PTHR47655">
    <property type="entry name" value="QUINIC ACID UTILIZATION ACTIVATOR"/>
    <property type="match status" value="1"/>
</dbReference>
<dbReference type="EMBL" id="JAGMUV010000028">
    <property type="protein sequence ID" value="KAH7117343.1"/>
    <property type="molecule type" value="Genomic_DNA"/>
</dbReference>
<dbReference type="InterPro" id="IPR052783">
    <property type="entry name" value="Metabolic/Drug-Res_Regulator"/>
</dbReference>
<organism evidence="4 5">
    <name type="scientific">Dactylonectria macrodidyma</name>
    <dbReference type="NCBI Taxonomy" id="307937"/>
    <lineage>
        <taxon>Eukaryota</taxon>
        <taxon>Fungi</taxon>
        <taxon>Dikarya</taxon>
        <taxon>Ascomycota</taxon>
        <taxon>Pezizomycotina</taxon>
        <taxon>Sordariomycetes</taxon>
        <taxon>Hypocreomycetidae</taxon>
        <taxon>Hypocreales</taxon>
        <taxon>Nectriaceae</taxon>
        <taxon>Dactylonectria</taxon>
    </lineage>
</organism>
<dbReference type="SMART" id="SM00066">
    <property type="entry name" value="GAL4"/>
    <property type="match status" value="1"/>
</dbReference>
<protein>
    <recommendedName>
        <fullName evidence="3">Zn(2)-C6 fungal-type domain-containing protein</fullName>
    </recommendedName>
</protein>
<feature type="region of interest" description="Disordered" evidence="2">
    <location>
        <begin position="243"/>
        <end position="264"/>
    </location>
</feature>
<dbReference type="Pfam" id="PF00172">
    <property type="entry name" value="Zn_clus"/>
    <property type="match status" value="1"/>
</dbReference>
<dbReference type="Proteomes" id="UP000738349">
    <property type="component" value="Unassembled WGS sequence"/>
</dbReference>
<dbReference type="GO" id="GO:0000981">
    <property type="term" value="F:DNA-binding transcription factor activity, RNA polymerase II-specific"/>
    <property type="evidence" value="ECO:0007669"/>
    <property type="project" value="InterPro"/>
</dbReference>
<keyword evidence="1" id="KW-0539">Nucleus</keyword>
<dbReference type="OrthoDB" id="4151048at2759"/>
<evidence type="ECO:0000256" key="2">
    <source>
        <dbReference type="SAM" id="MobiDB-lite"/>
    </source>
</evidence>
<feature type="domain" description="Zn(2)-C6 fungal-type" evidence="3">
    <location>
        <begin position="56"/>
        <end position="83"/>
    </location>
</feature>
<dbReference type="InterPro" id="IPR001138">
    <property type="entry name" value="Zn2Cys6_DnaBD"/>
</dbReference>
<dbReference type="Gene3D" id="4.10.240.10">
    <property type="entry name" value="Zn(2)-C6 fungal-type DNA-binding domain"/>
    <property type="match status" value="1"/>
</dbReference>
<dbReference type="InterPro" id="IPR036864">
    <property type="entry name" value="Zn2-C6_fun-type_DNA-bd_sf"/>
</dbReference>
<dbReference type="GO" id="GO:0008270">
    <property type="term" value="F:zinc ion binding"/>
    <property type="evidence" value="ECO:0007669"/>
    <property type="project" value="InterPro"/>
</dbReference>